<proteinExistence type="predicted"/>
<evidence type="ECO:0008006" key="4">
    <source>
        <dbReference type="Google" id="ProtNLM"/>
    </source>
</evidence>
<accession>A0ABW2B2N3</accession>
<comment type="caution">
    <text evidence="2">The sequence shown here is derived from an EMBL/GenBank/DDBJ whole genome shotgun (WGS) entry which is preliminary data.</text>
</comment>
<protein>
    <recommendedName>
        <fullName evidence="4">DUF4440 domain-containing protein</fullName>
    </recommendedName>
</protein>
<evidence type="ECO:0000313" key="2">
    <source>
        <dbReference type="EMBL" id="MFC6759832.1"/>
    </source>
</evidence>
<sequence length="139" mass="15967">MRLFAILLSLISCLSTAAHAQENDSLFADYEAYAAFVDRHVMHRDFIPLIQRLGGRDEFTPEQLAANQRQLEGAWPRDFVKVSVFKEIDLGGGIRQEGRIYWTGTSYAFFYAMLHQREDDLAVITFLLNSSSKPIMDRF</sequence>
<dbReference type="EMBL" id="JBHSWG010000001">
    <property type="protein sequence ID" value="MFC6759832.1"/>
    <property type="molecule type" value="Genomic_DNA"/>
</dbReference>
<feature type="chain" id="PRO_5047265338" description="DUF4440 domain-containing protein" evidence="1">
    <location>
        <begin position="21"/>
        <end position="139"/>
    </location>
</feature>
<keyword evidence="1" id="KW-0732">Signal</keyword>
<evidence type="ECO:0000256" key="1">
    <source>
        <dbReference type="SAM" id="SignalP"/>
    </source>
</evidence>
<organism evidence="2 3">
    <name type="scientific">Sulfitobacter porphyrae</name>
    <dbReference type="NCBI Taxonomy" id="1246864"/>
    <lineage>
        <taxon>Bacteria</taxon>
        <taxon>Pseudomonadati</taxon>
        <taxon>Pseudomonadota</taxon>
        <taxon>Alphaproteobacteria</taxon>
        <taxon>Rhodobacterales</taxon>
        <taxon>Roseobacteraceae</taxon>
        <taxon>Sulfitobacter</taxon>
    </lineage>
</organism>
<keyword evidence="3" id="KW-1185">Reference proteome</keyword>
<evidence type="ECO:0000313" key="3">
    <source>
        <dbReference type="Proteomes" id="UP001596353"/>
    </source>
</evidence>
<dbReference type="Proteomes" id="UP001596353">
    <property type="component" value="Unassembled WGS sequence"/>
</dbReference>
<reference evidence="3" key="1">
    <citation type="journal article" date="2019" name="Int. J. Syst. Evol. Microbiol.">
        <title>The Global Catalogue of Microorganisms (GCM) 10K type strain sequencing project: providing services to taxonomists for standard genome sequencing and annotation.</title>
        <authorList>
            <consortium name="The Broad Institute Genomics Platform"/>
            <consortium name="The Broad Institute Genome Sequencing Center for Infectious Disease"/>
            <person name="Wu L."/>
            <person name="Ma J."/>
        </authorList>
    </citation>
    <scope>NUCLEOTIDE SEQUENCE [LARGE SCALE GENOMIC DNA]</scope>
    <source>
        <strain evidence="3">CCUG 66188</strain>
    </source>
</reference>
<gene>
    <name evidence="2" type="ORF">ACFQFQ_10550</name>
</gene>
<name>A0ABW2B2N3_9RHOB</name>
<feature type="signal peptide" evidence="1">
    <location>
        <begin position="1"/>
        <end position="20"/>
    </location>
</feature>